<organism evidence="1 2">
    <name type="scientific">Cupriavidus taiwanensis</name>
    <dbReference type="NCBI Taxonomy" id="164546"/>
    <lineage>
        <taxon>Bacteria</taxon>
        <taxon>Pseudomonadati</taxon>
        <taxon>Pseudomonadota</taxon>
        <taxon>Betaproteobacteria</taxon>
        <taxon>Burkholderiales</taxon>
        <taxon>Burkholderiaceae</taxon>
        <taxon>Cupriavidus</taxon>
    </lineage>
</organism>
<gene>
    <name evidence="1" type="ORF">CBM2594_U20061</name>
</gene>
<evidence type="ECO:0000313" key="1">
    <source>
        <dbReference type="EMBL" id="SPC25874.1"/>
    </source>
</evidence>
<name>A0A7Z7JI73_9BURK</name>
<accession>A0A7Z7JI73</accession>
<evidence type="ECO:0000313" key="2">
    <source>
        <dbReference type="Proteomes" id="UP000257139"/>
    </source>
</evidence>
<proteinExistence type="predicted"/>
<dbReference type="AlphaFoldDB" id="A0A7Z7JI73"/>
<protein>
    <submittedName>
        <fullName evidence="1">Uncharacterized protein</fullName>
    </submittedName>
</protein>
<dbReference type="EMBL" id="OGUU01000049">
    <property type="protein sequence ID" value="SPC25874.1"/>
    <property type="molecule type" value="Genomic_DNA"/>
</dbReference>
<dbReference type="Proteomes" id="UP000257139">
    <property type="component" value="Unassembled WGS sequence"/>
</dbReference>
<comment type="caution">
    <text evidence="1">The sequence shown here is derived from an EMBL/GenBank/DDBJ whole genome shotgun (WGS) entry which is preliminary data.</text>
</comment>
<reference evidence="1 2" key="1">
    <citation type="submission" date="2018-01" db="EMBL/GenBank/DDBJ databases">
        <authorList>
            <person name="Clerissi C."/>
        </authorList>
    </citation>
    <scope>NUCLEOTIDE SEQUENCE [LARGE SCALE GENOMIC DNA]</scope>
    <source>
        <strain evidence="1">Cupriavidus taiwanensis STM 6021</strain>
    </source>
</reference>
<sequence length="72" mass="8325">MGELVALRTCVKRTLRTHLALYPLYTPSSYQRGKRTLEPDTPRFRCRYLTGGTSIAASNRTIWNHDERCARP</sequence>